<dbReference type="SUPFAM" id="SSF53098">
    <property type="entry name" value="Ribonuclease H-like"/>
    <property type="match status" value="1"/>
</dbReference>
<evidence type="ECO:0000313" key="2">
    <source>
        <dbReference type="Proteomes" id="UP000077051"/>
    </source>
</evidence>
<dbReference type="STRING" id="747725.A0A168J8Q2"/>
<dbReference type="VEuPathDB" id="FungiDB:MUCCIDRAFT_112311"/>
<dbReference type="InterPro" id="IPR036397">
    <property type="entry name" value="RNaseH_sf"/>
</dbReference>
<organism evidence="1 2">
    <name type="scientific">Mucor lusitanicus CBS 277.49</name>
    <dbReference type="NCBI Taxonomy" id="747725"/>
    <lineage>
        <taxon>Eukaryota</taxon>
        <taxon>Fungi</taxon>
        <taxon>Fungi incertae sedis</taxon>
        <taxon>Mucoromycota</taxon>
        <taxon>Mucoromycotina</taxon>
        <taxon>Mucoromycetes</taxon>
        <taxon>Mucorales</taxon>
        <taxon>Mucorineae</taxon>
        <taxon>Mucoraceae</taxon>
        <taxon>Mucor</taxon>
    </lineage>
</organism>
<accession>A0A168J8Q2</accession>
<evidence type="ECO:0000313" key="1">
    <source>
        <dbReference type="EMBL" id="OAD00891.1"/>
    </source>
</evidence>
<dbReference type="GO" id="GO:0003676">
    <property type="term" value="F:nucleic acid binding"/>
    <property type="evidence" value="ECO:0007669"/>
    <property type="project" value="InterPro"/>
</dbReference>
<comment type="caution">
    <text evidence="1">The sequence shown here is derived from an EMBL/GenBank/DDBJ whole genome shotgun (WGS) entry which is preliminary data.</text>
</comment>
<dbReference type="EMBL" id="AMYB01000006">
    <property type="protein sequence ID" value="OAD00891.1"/>
    <property type="molecule type" value="Genomic_DNA"/>
</dbReference>
<evidence type="ECO:0008006" key="3">
    <source>
        <dbReference type="Google" id="ProtNLM"/>
    </source>
</evidence>
<sequence>MALPNNNRVVDWITREEFEEMVEVFIQRKTPKFQAKALITKDTVQDALLVLKEKNSQVRTPSFRFWARKRFLARKGQRGDDAWVLCAREDHDVIGKPVCPREELFDVITEAHINSNHRGRDPTYEWVKKSRSYVPKELCDMLVKKCTQCAIKRKTKESTDTRVEKPIATTRFMTMLKMTLIEYNQLGSEKPFILHLKDVYSNFQWAYAVETAQAQSVIPALHRLFCQFGMPSILSYTSQFTQDMINALTHHWSTLRLIHSQIDTDYYYCTKQDSAFALQLSQWVQGKHDANQTVWPDCLFDFCCHLNTTTHPETGKIPHDIVFGKTLPQDDIQHIWGSILSKDSHILSDQSDNIILKTSRDKN</sequence>
<proteinExistence type="predicted"/>
<dbReference type="AlphaFoldDB" id="A0A168J8Q2"/>
<dbReference type="InterPro" id="IPR012337">
    <property type="entry name" value="RNaseH-like_sf"/>
</dbReference>
<gene>
    <name evidence="1" type="ORF">MUCCIDRAFT_112311</name>
</gene>
<name>A0A168J8Q2_MUCCL</name>
<dbReference type="OrthoDB" id="2241474at2759"/>
<protein>
    <recommendedName>
        <fullName evidence="3">Integrase zinc-binding domain-containing protein</fullName>
    </recommendedName>
</protein>
<dbReference type="Gene3D" id="3.30.420.10">
    <property type="entry name" value="Ribonuclease H-like superfamily/Ribonuclease H"/>
    <property type="match status" value="1"/>
</dbReference>
<keyword evidence="2" id="KW-1185">Reference proteome</keyword>
<dbReference type="Proteomes" id="UP000077051">
    <property type="component" value="Unassembled WGS sequence"/>
</dbReference>
<reference evidence="1 2" key="1">
    <citation type="submission" date="2015-06" db="EMBL/GenBank/DDBJ databases">
        <title>Expansion of signal transduction pathways in fungi by whole-genome duplication.</title>
        <authorList>
            <consortium name="DOE Joint Genome Institute"/>
            <person name="Corrochano L.M."/>
            <person name="Kuo A."/>
            <person name="Marcet-Houben M."/>
            <person name="Polaino S."/>
            <person name="Salamov A."/>
            <person name="Villalobos J.M."/>
            <person name="Alvarez M.I."/>
            <person name="Avalos J."/>
            <person name="Benito E.P."/>
            <person name="Benoit I."/>
            <person name="Burger G."/>
            <person name="Camino L.P."/>
            <person name="Canovas D."/>
            <person name="Cerda-Olmedo E."/>
            <person name="Cheng J.-F."/>
            <person name="Dominguez A."/>
            <person name="Elias M."/>
            <person name="Eslava A.P."/>
            <person name="Glaser F."/>
            <person name="Grimwood J."/>
            <person name="Gutierrez G."/>
            <person name="Heitman J."/>
            <person name="Henrissat B."/>
            <person name="Iturriaga E.A."/>
            <person name="Lang B.F."/>
            <person name="Lavin J.L."/>
            <person name="Lee S."/>
            <person name="Li W."/>
            <person name="Lindquist E."/>
            <person name="Lopez-Garcia S."/>
            <person name="Luque E.M."/>
            <person name="Marcos A.T."/>
            <person name="Martin J."/>
            <person name="Mccluskey K."/>
            <person name="Medina H.R."/>
            <person name="Miralles-Duran A."/>
            <person name="Miyazaki A."/>
            <person name="Munoz-Torres E."/>
            <person name="Oguiza J.A."/>
            <person name="Ohm R."/>
            <person name="Olmedo M."/>
            <person name="Orejas M."/>
            <person name="Ortiz-Castellanos L."/>
            <person name="Pisabarro A.G."/>
            <person name="Rodriguez-Romero J."/>
            <person name="Ruiz-Herrera J."/>
            <person name="Ruiz-Vazquez R."/>
            <person name="Sanz C."/>
            <person name="Schackwitz W."/>
            <person name="Schmutz J."/>
            <person name="Shahriari M."/>
            <person name="Shelest E."/>
            <person name="Silva-Franco F."/>
            <person name="Soanes D."/>
            <person name="Syed K."/>
            <person name="Tagua V.G."/>
            <person name="Talbot N.J."/>
            <person name="Thon M."/>
            <person name="De Vries R.P."/>
            <person name="Wiebenga A."/>
            <person name="Yadav J.S."/>
            <person name="Braun E.L."/>
            <person name="Baker S."/>
            <person name="Garre V."/>
            <person name="Horwitz B."/>
            <person name="Torres-Martinez S."/>
            <person name="Idnurm A."/>
            <person name="Herrera-Estrella A."/>
            <person name="Gabaldon T."/>
            <person name="Grigoriev I.V."/>
        </authorList>
    </citation>
    <scope>NUCLEOTIDE SEQUENCE [LARGE SCALE GENOMIC DNA]</scope>
    <source>
        <strain evidence="1 2">CBS 277.49</strain>
    </source>
</reference>